<dbReference type="PROSITE" id="PS00409">
    <property type="entry name" value="PROKAR_NTER_METHYL"/>
    <property type="match status" value="1"/>
</dbReference>
<dbReference type="InterPro" id="IPR013362">
    <property type="entry name" value="Pilus_4_PilV"/>
</dbReference>
<protein>
    <submittedName>
        <fullName evidence="1">Type IV pilus modification protein PilV</fullName>
    </submittedName>
</protein>
<gene>
    <name evidence="1" type="primary">pilV</name>
    <name evidence="1" type="ORF">ACFOOG_13505</name>
</gene>
<dbReference type="NCBIfam" id="TIGR02523">
    <property type="entry name" value="type_IV_pilV"/>
    <property type="match status" value="1"/>
</dbReference>
<name>A0ABV8A0E7_9GAMM</name>
<comment type="caution">
    <text evidence="1">The sequence shown here is derived from an EMBL/GenBank/DDBJ whole genome shotgun (WGS) entry which is preliminary data.</text>
</comment>
<proteinExistence type="predicted"/>
<dbReference type="RefSeq" id="WP_380697498.1">
    <property type="nucleotide sequence ID" value="NZ_JBHRYR010000004.1"/>
</dbReference>
<evidence type="ECO:0000313" key="1">
    <source>
        <dbReference type="EMBL" id="MFC3853855.1"/>
    </source>
</evidence>
<dbReference type="EMBL" id="JBHRYR010000004">
    <property type="protein sequence ID" value="MFC3853855.1"/>
    <property type="molecule type" value="Genomic_DNA"/>
</dbReference>
<reference evidence="2" key="1">
    <citation type="journal article" date="2019" name="Int. J. Syst. Evol. Microbiol.">
        <title>The Global Catalogue of Microorganisms (GCM) 10K type strain sequencing project: providing services to taxonomists for standard genome sequencing and annotation.</title>
        <authorList>
            <consortium name="The Broad Institute Genomics Platform"/>
            <consortium name="The Broad Institute Genome Sequencing Center for Infectious Disease"/>
            <person name="Wu L."/>
            <person name="Ma J."/>
        </authorList>
    </citation>
    <scope>NUCLEOTIDE SEQUENCE [LARGE SCALE GENOMIC DNA]</scope>
    <source>
        <strain evidence="2">IBRC 10765</strain>
    </source>
</reference>
<sequence length="146" mass="15479">MKRMKRVLQRRASGVSLIEVLVAILVLSIGLLGVAALMGNALQFNQGAQARTQAVLLASDIVERARVNRTDRAAYALDDEGDCAAAIVGASVAARDVAEWLRQVGCALPGGEAQIVFAGDQMTVTLQWADTTNDNTETLVVTAQLQ</sequence>
<dbReference type="InterPro" id="IPR012902">
    <property type="entry name" value="N_methyl_site"/>
</dbReference>
<dbReference type="Pfam" id="PF07963">
    <property type="entry name" value="N_methyl"/>
    <property type="match status" value="1"/>
</dbReference>
<accession>A0ABV8A0E7</accession>
<organism evidence="1 2">
    <name type="scientific">Saccharospirillum mangrovi</name>
    <dbReference type="NCBI Taxonomy" id="2161747"/>
    <lineage>
        <taxon>Bacteria</taxon>
        <taxon>Pseudomonadati</taxon>
        <taxon>Pseudomonadota</taxon>
        <taxon>Gammaproteobacteria</taxon>
        <taxon>Oceanospirillales</taxon>
        <taxon>Saccharospirillaceae</taxon>
        <taxon>Saccharospirillum</taxon>
    </lineage>
</organism>
<dbReference type="Proteomes" id="UP001595617">
    <property type="component" value="Unassembled WGS sequence"/>
</dbReference>
<keyword evidence="2" id="KW-1185">Reference proteome</keyword>
<evidence type="ECO:0000313" key="2">
    <source>
        <dbReference type="Proteomes" id="UP001595617"/>
    </source>
</evidence>
<dbReference type="NCBIfam" id="TIGR02532">
    <property type="entry name" value="IV_pilin_GFxxxE"/>
    <property type="match status" value="1"/>
</dbReference>